<evidence type="ECO:0000256" key="2">
    <source>
        <dbReference type="ARBA" id="ARBA00022801"/>
    </source>
</evidence>
<dbReference type="PANTHER" id="PTHR10751">
    <property type="entry name" value="GUANYLATE BINDING PROTEIN"/>
    <property type="match status" value="1"/>
</dbReference>
<keyword evidence="9" id="KW-1185">Reference proteome</keyword>
<dbReference type="InterPro" id="IPR027417">
    <property type="entry name" value="P-loop_NTPase"/>
</dbReference>
<reference evidence="8 9" key="1">
    <citation type="submission" date="2022-05" db="EMBL/GenBank/DDBJ databases">
        <authorList>
            <consortium name="Genoscope - CEA"/>
            <person name="William W."/>
        </authorList>
    </citation>
    <scope>NUCLEOTIDE SEQUENCE [LARGE SCALE GENOMIC DNA]</scope>
</reference>
<gene>
    <name evidence="8" type="ORF">PLOB_00006603</name>
</gene>
<proteinExistence type="inferred from homology"/>
<dbReference type="Pfam" id="PF02841">
    <property type="entry name" value="GBP_C"/>
    <property type="match status" value="1"/>
</dbReference>
<feature type="coiled-coil region" evidence="5">
    <location>
        <begin position="556"/>
        <end position="626"/>
    </location>
</feature>
<dbReference type="SUPFAM" id="SSF48340">
    <property type="entry name" value="Interferon-induced guanylate-binding protein 1 (GBP1), C-terminal domain"/>
    <property type="match status" value="1"/>
</dbReference>
<feature type="compositionally biased region" description="Basic and acidic residues" evidence="6">
    <location>
        <begin position="1"/>
        <end position="16"/>
    </location>
</feature>
<evidence type="ECO:0000256" key="5">
    <source>
        <dbReference type="SAM" id="Coils"/>
    </source>
</evidence>
<keyword evidence="3" id="KW-0342">GTP-binding</keyword>
<dbReference type="Pfam" id="PF02263">
    <property type="entry name" value="GBP"/>
    <property type="match status" value="1"/>
</dbReference>
<comment type="similarity">
    <text evidence="4">Belongs to the TRAFAC class dynamin-like GTPase superfamily. GB1/RHD3 GTPase family.</text>
</comment>
<evidence type="ECO:0000313" key="9">
    <source>
        <dbReference type="Proteomes" id="UP001159405"/>
    </source>
</evidence>
<accession>A0ABN8N7W7</accession>
<dbReference type="Gene3D" id="3.40.50.300">
    <property type="entry name" value="P-loop containing nucleotide triphosphate hydrolases"/>
    <property type="match status" value="1"/>
</dbReference>
<dbReference type="InterPro" id="IPR030386">
    <property type="entry name" value="G_GB1_RHD3_dom"/>
</dbReference>
<dbReference type="Gene3D" id="1.20.1000.10">
    <property type="entry name" value="Guanylate-binding protein, C-terminal domain"/>
    <property type="match status" value="1"/>
</dbReference>
<evidence type="ECO:0000256" key="1">
    <source>
        <dbReference type="ARBA" id="ARBA00022741"/>
    </source>
</evidence>
<dbReference type="EMBL" id="CALNXK010000013">
    <property type="protein sequence ID" value="CAH3045087.1"/>
    <property type="molecule type" value="Genomic_DNA"/>
</dbReference>
<evidence type="ECO:0000259" key="7">
    <source>
        <dbReference type="PROSITE" id="PS51715"/>
    </source>
</evidence>
<dbReference type="InterPro" id="IPR015894">
    <property type="entry name" value="Guanylate-bd_N"/>
</dbReference>
<keyword evidence="2" id="KW-0378">Hydrolase</keyword>
<organism evidence="8 9">
    <name type="scientific">Porites lobata</name>
    <dbReference type="NCBI Taxonomy" id="104759"/>
    <lineage>
        <taxon>Eukaryota</taxon>
        <taxon>Metazoa</taxon>
        <taxon>Cnidaria</taxon>
        <taxon>Anthozoa</taxon>
        <taxon>Hexacorallia</taxon>
        <taxon>Scleractinia</taxon>
        <taxon>Fungiina</taxon>
        <taxon>Poritidae</taxon>
        <taxon>Porites</taxon>
    </lineage>
</organism>
<evidence type="ECO:0000256" key="6">
    <source>
        <dbReference type="SAM" id="MobiDB-lite"/>
    </source>
</evidence>
<dbReference type="SUPFAM" id="SSF52540">
    <property type="entry name" value="P-loop containing nucleoside triphosphate hydrolases"/>
    <property type="match status" value="1"/>
</dbReference>
<dbReference type="InterPro" id="IPR003191">
    <property type="entry name" value="Guanylate-bd/ATL_C"/>
</dbReference>
<protein>
    <recommendedName>
        <fullName evidence="7">GB1/RHD3-type G domain-containing protein</fullName>
    </recommendedName>
</protein>
<feature type="compositionally biased region" description="Polar residues" evidence="6">
    <location>
        <begin position="21"/>
        <end position="38"/>
    </location>
</feature>
<comment type="caution">
    <text evidence="8">The sequence shown here is derived from an EMBL/GenBank/DDBJ whole genome shotgun (WGS) entry which is preliminary data.</text>
</comment>
<evidence type="ECO:0000256" key="3">
    <source>
        <dbReference type="ARBA" id="ARBA00023134"/>
    </source>
</evidence>
<evidence type="ECO:0000313" key="8">
    <source>
        <dbReference type="EMBL" id="CAH3045087.1"/>
    </source>
</evidence>
<name>A0ABN8N7W7_9CNID</name>
<dbReference type="PROSITE" id="PS51715">
    <property type="entry name" value="G_GB1_RHD3"/>
    <property type="match status" value="1"/>
</dbReference>
<dbReference type="InterPro" id="IPR036543">
    <property type="entry name" value="Guanylate-bd_C_sf"/>
</dbReference>
<keyword evidence="1" id="KW-0547">Nucleotide-binding</keyword>
<feature type="region of interest" description="Disordered" evidence="6">
    <location>
        <begin position="1"/>
        <end position="44"/>
    </location>
</feature>
<sequence>MEQEHRVQQDRSRPEADLSSGEFSPTRVNENHQRTSPGTGIAGASIGHERKAIPLCLPNNCKWNPQTREYTKTEEQRSSLYVVDEAIEKLREIKGPVCVVSIAGPARDGKSYILSEAFGQPNVFPLGYEMVAETMGIWLWIVPEKYKDSRAKEFTVVLLDSEGIDAASSVGYDDNQIFTLTVLLASVLIYNSQGVPTSRDLEGLDFITKLSQRIQVRSNQRDGVEQNETELFHRTFPYFLWLLRDVTQAIPSDCKDLKDFFLKKVFKVHESSSASPNDQQKRAESILHFFSGFKAFSLPSPAFDPEIVKSINDNKSQINPLFLSRIEEFKVLLEDILTPKKSFNEEELVTGEGLAALVQLYVQAINSPGGIPNVQNAWETFVQMKCSEAIKGALENYENIMKSRLKDKLPCDNDELRKVHGTAFETSEAYFMAETAGISTSTTETYLNKLKVRLKEMLIAWQNENAKLTREFCNDLLTQLKQNHLDSVLRRLQGKEAAKIPFGEVIAGYNKVIEDYHNSAIGAKDVIAAVFFEFYPVLSKELEQYLGFLRQLKVYEEVVTKELPAVEKERKRLEEEQEQLREKNLEVKKEMEMLGHKQDEERKNFREQLDDMQKKLDRVRKQLEENQKPSWFQMLLPELRIECLLPLLLPPY</sequence>
<keyword evidence="5" id="KW-0175">Coiled coil</keyword>
<dbReference type="Proteomes" id="UP001159405">
    <property type="component" value="Unassembled WGS sequence"/>
</dbReference>
<evidence type="ECO:0000256" key="4">
    <source>
        <dbReference type="PROSITE-ProRule" id="PRU01052"/>
    </source>
</evidence>
<feature type="domain" description="GB1/RHD3-type G" evidence="7">
    <location>
        <begin position="94"/>
        <end position="341"/>
    </location>
</feature>